<dbReference type="EMBL" id="SMAR01000003">
    <property type="protein sequence ID" value="TCT43024.1"/>
    <property type="molecule type" value="Genomic_DNA"/>
</dbReference>
<gene>
    <name evidence="4" type="ORF">EDC90_100331</name>
</gene>
<protein>
    <submittedName>
        <fullName evidence="4">Lipopolysaccharide export system protein LptA</fullName>
    </submittedName>
</protein>
<dbReference type="Gene3D" id="2.60.450.10">
    <property type="entry name" value="Lipopolysaccharide (LPS) transport protein A like domain"/>
    <property type="match status" value="1"/>
</dbReference>
<dbReference type="PANTHER" id="PTHR36504">
    <property type="entry name" value="LIPOPOLYSACCHARIDE EXPORT SYSTEM PROTEIN LPTA"/>
    <property type="match status" value="1"/>
</dbReference>
<dbReference type="InterPro" id="IPR005653">
    <property type="entry name" value="OstA-like_N"/>
</dbReference>
<feature type="signal peptide" evidence="2">
    <location>
        <begin position="1"/>
        <end position="34"/>
    </location>
</feature>
<evidence type="ECO:0000259" key="3">
    <source>
        <dbReference type="Pfam" id="PF03968"/>
    </source>
</evidence>
<name>A0A4R3NY40_9HYPH</name>
<keyword evidence="1 2" id="KW-0732">Signal</keyword>
<feature type="chain" id="PRO_5020886686" evidence="2">
    <location>
        <begin position="35"/>
        <end position="187"/>
    </location>
</feature>
<comment type="caution">
    <text evidence="4">The sequence shown here is derived from an EMBL/GenBank/DDBJ whole genome shotgun (WGS) entry which is preliminary data.</text>
</comment>
<dbReference type="OrthoDB" id="9811926at2"/>
<feature type="domain" description="Organic solvent tolerance-like N-terminal" evidence="3">
    <location>
        <begin position="51"/>
        <end position="163"/>
    </location>
</feature>
<dbReference type="PANTHER" id="PTHR36504:SF1">
    <property type="entry name" value="LIPOPOLYSACCHARIDE EXPORT SYSTEM PROTEIN LPTA"/>
    <property type="match status" value="1"/>
</dbReference>
<evidence type="ECO:0000256" key="2">
    <source>
        <dbReference type="SAM" id="SignalP"/>
    </source>
</evidence>
<accession>A0A4R3NY40</accession>
<dbReference type="Pfam" id="PF03968">
    <property type="entry name" value="LptD_N"/>
    <property type="match status" value="1"/>
</dbReference>
<dbReference type="InterPro" id="IPR052037">
    <property type="entry name" value="LPS_export_LptA"/>
</dbReference>
<dbReference type="AlphaFoldDB" id="A0A4R3NY40"/>
<dbReference type="RefSeq" id="WP_132308400.1">
    <property type="nucleotide sequence ID" value="NZ_SMAR01000003.1"/>
</dbReference>
<dbReference type="GO" id="GO:0030288">
    <property type="term" value="C:outer membrane-bounded periplasmic space"/>
    <property type="evidence" value="ECO:0007669"/>
    <property type="project" value="TreeGrafter"/>
</dbReference>
<dbReference type="GO" id="GO:0015920">
    <property type="term" value="P:lipopolysaccharide transport"/>
    <property type="evidence" value="ECO:0007669"/>
    <property type="project" value="TreeGrafter"/>
</dbReference>
<evidence type="ECO:0000313" key="5">
    <source>
        <dbReference type="Proteomes" id="UP000295097"/>
    </source>
</evidence>
<dbReference type="Proteomes" id="UP000295097">
    <property type="component" value="Unassembled WGS sequence"/>
</dbReference>
<sequence length="187" mass="19894">MFLNTRSQHASHVARAAAAAFCIAALASSGVSLAQTTTMSGFQIADNQPININAEKMEVDDSQKLITFTGDVVAVQGENTVKSSRMVVRYKGGSTGLTSGQGDIDRIDLYNNVQLQSKAQSATADKGYFDMTTQHFVLTGDRVVLKEGANVFTGCKLTVNMVTSEANLDACGGRVQIQLDPKSRPGN</sequence>
<reference evidence="4 5" key="1">
    <citation type="submission" date="2019-03" db="EMBL/GenBank/DDBJ databases">
        <title>Freshwater and sediment microbial communities from various areas in North America, analyzing microbe dynamics in response to fracking.</title>
        <authorList>
            <person name="Lamendella R."/>
        </authorList>
    </citation>
    <scope>NUCLEOTIDE SEQUENCE [LARGE SCALE GENOMIC DNA]</scope>
    <source>
        <strain evidence="4 5">175.2</strain>
    </source>
</reference>
<evidence type="ECO:0000256" key="1">
    <source>
        <dbReference type="ARBA" id="ARBA00022729"/>
    </source>
</evidence>
<evidence type="ECO:0000313" key="4">
    <source>
        <dbReference type="EMBL" id="TCT43024.1"/>
    </source>
</evidence>
<proteinExistence type="predicted"/>
<dbReference type="GO" id="GO:0009279">
    <property type="term" value="C:cell outer membrane"/>
    <property type="evidence" value="ECO:0007669"/>
    <property type="project" value="TreeGrafter"/>
</dbReference>
<organism evidence="4 5">
    <name type="scientific">Martelella mediterranea</name>
    <dbReference type="NCBI Taxonomy" id="293089"/>
    <lineage>
        <taxon>Bacteria</taxon>
        <taxon>Pseudomonadati</taxon>
        <taxon>Pseudomonadota</taxon>
        <taxon>Alphaproteobacteria</taxon>
        <taxon>Hyphomicrobiales</taxon>
        <taxon>Aurantimonadaceae</taxon>
        <taxon>Martelella</taxon>
    </lineage>
</organism>
<keyword evidence="5" id="KW-1185">Reference proteome</keyword>
<dbReference type="GO" id="GO:0017089">
    <property type="term" value="F:glycolipid transfer activity"/>
    <property type="evidence" value="ECO:0007669"/>
    <property type="project" value="TreeGrafter"/>
</dbReference>